<reference evidence="1 2" key="1">
    <citation type="submission" date="2017-09" db="EMBL/GenBank/DDBJ databases">
        <title>Depth-based differentiation of microbial function through sediment-hosted aquifers and enrichment of novel symbionts in the deep terrestrial subsurface.</title>
        <authorList>
            <person name="Probst A.J."/>
            <person name="Ladd B."/>
            <person name="Jarett J.K."/>
            <person name="Geller-Mcgrath D.E."/>
            <person name="Sieber C.M."/>
            <person name="Emerson J.B."/>
            <person name="Anantharaman K."/>
            <person name="Thomas B.C."/>
            <person name="Malmstrom R."/>
            <person name="Stieglmeier M."/>
            <person name="Klingl A."/>
            <person name="Woyke T."/>
            <person name="Ryan C.M."/>
            <person name="Banfield J.F."/>
        </authorList>
    </citation>
    <scope>NUCLEOTIDE SEQUENCE [LARGE SCALE GENOMIC DNA]</scope>
    <source>
        <strain evidence="1">CG11_big_fil_rev_8_21_14_0_20_37_16</strain>
    </source>
</reference>
<evidence type="ECO:0008006" key="3">
    <source>
        <dbReference type="Google" id="ProtNLM"/>
    </source>
</evidence>
<protein>
    <recommendedName>
        <fullName evidence="3">Addiction module toxin, HicA family</fullName>
    </recommendedName>
</protein>
<dbReference type="AlphaFoldDB" id="A0A2H0KKH8"/>
<evidence type="ECO:0000313" key="1">
    <source>
        <dbReference type="EMBL" id="PIQ71761.1"/>
    </source>
</evidence>
<dbReference type="InterPro" id="IPR038570">
    <property type="entry name" value="HicA_sf"/>
</dbReference>
<proteinExistence type="predicted"/>
<dbReference type="Gene3D" id="3.30.920.30">
    <property type="entry name" value="Hypothetical protein"/>
    <property type="match status" value="1"/>
</dbReference>
<organism evidence="1 2">
    <name type="scientific">Candidatus Roizmanbacteria bacterium CG11_big_fil_rev_8_21_14_0_20_37_16</name>
    <dbReference type="NCBI Taxonomy" id="1974857"/>
    <lineage>
        <taxon>Bacteria</taxon>
        <taxon>Candidatus Roizmaniibacteriota</taxon>
    </lineage>
</organism>
<evidence type="ECO:0000313" key="2">
    <source>
        <dbReference type="Proteomes" id="UP000229497"/>
    </source>
</evidence>
<dbReference type="EMBL" id="PCVK01000044">
    <property type="protein sequence ID" value="PIQ71761.1"/>
    <property type="molecule type" value="Genomic_DNA"/>
</dbReference>
<dbReference type="SUPFAM" id="SSF54786">
    <property type="entry name" value="YcfA/nrd intein domain"/>
    <property type="match status" value="1"/>
</dbReference>
<gene>
    <name evidence="1" type="ORF">COV87_01555</name>
</gene>
<sequence>MSHFPPTNVREWIKTLERLGFEERRVGRGKHVNKFTHPTRHTSDNRIQRDFIIIPHKIFPVLSTHIVKGLVLFGFSIKEIEAASKG</sequence>
<name>A0A2H0KKH8_9BACT</name>
<accession>A0A2H0KKH8</accession>
<dbReference type="Proteomes" id="UP000229497">
    <property type="component" value="Unassembled WGS sequence"/>
</dbReference>
<comment type="caution">
    <text evidence="1">The sequence shown here is derived from an EMBL/GenBank/DDBJ whole genome shotgun (WGS) entry which is preliminary data.</text>
</comment>